<protein>
    <recommendedName>
        <fullName evidence="4">Methionine synthase</fullName>
    </recommendedName>
</protein>
<dbReference type="Gene3D" id="3.20.20.210">
    <property type="match status" value="1"/>
</dbReference>
<reference evidence="2 3" key="1">
    <citation type="submission" date="2021-03" db="EMBL/GenBank/DDBJ databases">
        <title>Sequencing the genomes of 1000 actinobacteria strains.</title>
        <authorList>
            <person name="Klenk H.-P."/>
        </authorList>
    </citation>
    <scope>NUCLEOTIDE SEQUENCE [LARGE SCALE GENOMIC DNA]</scope>
    <source>
        <strain evidence="2 3">DSM 16005</strain>
    </source>
</reference>
<name>A0ABS4YYQ3_9MICC</name>
<gene>
    <name evidence="2" type="ORF">JOF48_002499</name>
</gene>
<feature type="region of interest" description="Disordered" evidence="1">
    <location>
        <begin position="1"/>
        <end position="28"/>
    </location>
</feature>
<dbReference type="Proteomes" id="UP000711614">
    <property type="component" value="Unassembled WGS sequence"/>
</dbReference>
<evidence type="ECO:0008006" key="4">
    <source>
        <dbReference type="Google" id="ProtNLM"/>
    </source>
</evidence>
<comment type="caution">
    <text evidence="2">The sequence shown here is derived from an EMBL/GenBank/DDBJ whole genome shotgun (WGS) entry which is preliminary data.</text>
</comment>
<organism evidence="2 3">
    <name type="scientific">Arthrobacter stackebrandtii</name>
    <dbReference type="NCBI Taxonomy" id="272161"/>
    <lineage>
        <taxon>Bacteria</taxon>
        <taxon>Bacillati</taxon>
        <taxon>Actinomycetota</taxon>
        <taxon>Actinomycetes</taxon>
        <taxon>Micrococcales</taxon>
        <taxon>Micrococcaceae</taxon>
        <taxon>Arthrobacter</taxon>
    </lineage>
</organism>
<evidence type="ECO:0000313" key="3">
    <source>
        <dbReference type="Proteomes" id="UP000711614"/>
    </source>
</evidence>
<keyword evidence="3" id="KW-1185">Reference proteome</keyword>
<dbReference type="InterPro" id="IPR038071">
    <property type="entry name" value="UROD/MetE-like_sf"/>
</dbReference>
<dbReference type="RefSeq" id="WP_342591237.1">
    <property type="nucleotide sequence ID" value="NZ_JAGIOI010000001.1"/>
</dbReference>
<dbReference type="EMBL" id="JAGIOI010000001">
    <property type="protein sequence ID" value="MBP2413700.1"/>
    <property type="molecule type" value="Genomic_DNA"/>
</dbReference>
<sequence length="390" mass="40115">MTPSPHAGLPKAPGSGPAPAGSAAPPVSAVPESVTATVLGPWPGTDPVEAAKVGLGLLPEPHLPALAALPSRGVGSDAVGRTAALLVEMPVDVQPYGWRIVDRPGLDHRRAASALRTDLNVLADVVGAGQLAPVQVKVHLLGPVSLAAALHLHHGERALSDHGARRDIADSLADGMAAHAASLREAVPGAALTLQVDEPAVARVLAGTIPTSSGYRTLRSIPTAELRRVWMQFLAAARAAGFSRTALNLGQDGALLATGTPAGDGTAAAERKAWQTAVGLALESGPDALAVPLDLLDTGHWEQLAEALESGTGVWAGLVPARPGQAPPSYASLVDRVMVPWRGLGLDPALLNQLRITPATGLAEVSPQEARRVVERTLEVAEELTAIRYR</sequence>
<accession>A0ABS4YYQ3</accession>
<feature type="compositionally biased region" description="Low complexity" evidence="1">
    <location>
        <begin position="7"/>
        <end position="28"/>
    </location>
</feature>
<evidence type="ECO:0000256" key="1">
    <source>
        <dbReference type="SAM" id="MobiDB-lite"/>
    </source>
</evidence>
<proteinExistence type="predicted"/>
<dbReference type="SUPFAM" id="SSF51726">
    <property type="entry name" value="UROD/MetE-like"/>
    <property type="match status" value="1"/>
</dbReference>
<evidence type="ECO:0000313" key="2">
    <source>
        <dbReference type="EMBL" id="MBP2413700.1"/>
    </source>
</evidence>